<keyword evidence="6" id="KW-0949">S-adenosyl-L-methionine</keyword>
<dbReference type="CDD" id="cd01335">
    <property type="entry name" value="Radical_SAM"/>
    <property type="match status" value="1"/>
</dbReference>
<evidence type="ECO:0000256" key="11">
    <source>
        <dbReference type="ARBA" id="ARBA00047365"/>
    </source>
</evidence>
<gene>
    <name evidence="14" type="ORF">SAMN03080614_10363</name>
</gene>
<dbReference type="PROSITE" id="PS01087">
    <property type="entry name" value="RADICAL_ACTIVATING"/>
    <property type="match status" value="1"/>
</dbReference>
<comment type="cofactor">
    <cofactor evidence="1">
        <name>[4Fe-4S] cluster</name>
        <dbReference type="ChEBI" id="CHEBI:49883"/>
    </cofactor>
</comment>
<dbReference type="GO" id="GO:0043365">
    <property type="term" value="F:[formate-C-acetyltransferase]-activating enzyme activity"/>
    <property type="evidence" value="ECO:0007669"/>
    <property type="project" value="InterPro"/>
</dbReference>
<evidence type="ECO:0000256" key="7">
    <source>
        <dbReference type="ARBA" id="ARBA00022723"/>
    </source>
</evidence>
<keyword evidence="7" id="KW-0479">Metal-binding</keyword>
<dbReference type="PIRSF" id="PIRSF000368">
    <property type="entry name" value="NrdG"/>
    <property type="match status" value="1"/>
</dbReference>
<evidence type="ECO:0000256" key="4">
    <source>
        <dbReference type="ARBA" id="ARBA00014281"/>
    </source>
</evidence>
<proteinExistence type="inferred from homology"/>
<evidence type="ECO:0000256" key="6">
    <source>
        <dbReference type="ARBA" id="ARBA00022691"/>
    </source>
</evidence>
<evidence type="ECO:0000256" key="2">
    <source>
        <dbReference type="ARBA" id="ARBA00003852"/>
    </source>
</evidence>
<evidence type="ECO:0000256" key="12">
    <source>
        <dbReference type="PIRNR" id="PIRNR000368"/>
    </source>
</evidence>
<dbReference type="SFLD" id="SFLDG01063">
    <property type="entry name" value="activating_enzymes__group_1"/>
    <property type="match status" value="1"/>
</dbReference>
<dbReference type="SUPFAM" id="SSF102114">
    <property type="entry name" value="Radical SAM enzymes"/>
    <property type="match status" value="1"/>
</dbReference>
<evidence type="ECO:0000256" key="5">
    <source>
        <dbReference type="ARBA" id="ARBA00022485"/>
    </source>
</evidence>
<evidence type="ECO:0000259" key="13">
    <source>
        <dbReference type="PROSITE" id="PS51918"/>
    </source>
</evidence>
<dbReference type="AlphaFoldDB" id="A0A1I0BCU8"/>
<protein>
    <recommendedName>
        <fullName evidence="4 12">Anaerobic ribonucleoside-triphosphate reductase-activating protein</fullName>
        <ecNumber evidence="12">1.97.1.-</ecNumber>
    </recommendedName>
</protein>
<dbReference type="SFLD" id="SFLDF00299">
    <property type="entry name" value="anaerobic_ribonucleoside-triph"/>
    <property type="match status" value="1"/>
</dbReference>
<dbReference type="InterPro" id="IPR001989">
    <property type="entry name" value="Radical_activat_CS"/>
</dbReference>
<dbReference type="InterPro" id="IPR034457">
    <property type="entry name" value="Organic_radical-activating"/>
</dbReference>
<evidence type="ECO:0000313" key="14">
    <source>
        <dbReference type="EMBL" id="SET04007.1"/>
    </source>
</evidence>
<comment type="similarity">
    <text evidence="3 12">Belongs to the organic radical-activating enzymes family.</text>
</comment>
<feature type="domain" description="Radical SAM core" evidence="13">
    <location>
        <begin position="15"/>
        <end position="166"/>
    </location>
</feature>
<evidence type="ECO:0000256" key="10">
    <source>
        <dbReference type="ARBA" id="ARBA00023014"/>
    </source>
</evidence>
<dbReference type="SFLD" id="SFLDG01066">
    <property type="entry name" value="organic_radical-activating_enz"/>
    <property type="match status" value="1"/>
</dbReference>
<dbReference type="Gene3D" id="3.20.20.70">
    <property type="entry name" value="Aldolase class I"/>
    <property type="match status" value="1"/>
</dbReference>
<reference evidence="15" key="1">
    <citation type="submission" date="2016-10" db="EMBL/GenBank/DDBJ databases">
        <authorList>
            <person name="Varghese N."/>
            <person name="Submissions S."/>
        </authorList>
    </citation>
    <scope>NUCLEOTIDE SEQUENCE [LARGE SCALE GENOMIC DNA]</scope>
    <source>
        <strain evidence="15">DSM 13577</strain>
    </source>
</reference>
<dbReference type="SFLD" id="SFLDS00029">
    <property type="entry name" value="Radical_SAM"/>
    <property type="match status" value="1"/>
</dbReference>
<keyword evidence="15" id="KW-1185">Reference proteome</keyword>
<comment type="function">
    <text evidence="2 12">Activation of anaerobic ribonucleoside-triphosphate reductase under anaerobic conditions by generation of an organic free radical, using S-adenosylmethionine and reduced flavodoxin as cosubstrates to produce 5'-deoxy-adenosine.</text>
</comment>
<dbReference type="InterPro" id="IPR013785">
    <property type="entry name" value="Aldolase_TIM"/>
</dbReference>
<dbReference type="Proteomes" id="UP000243819">
    <property type="component" value="Unassembled WGS sequence"/>
</dbReference>
<keyword evidence="10" id="KW-0411">Iron-sulfur</keyword>
<dbReference type="NCBIfam" id="TIGR02491">
    <property type="entry name" value="NrdG"/>
    <property type="match status" value="1"/>
</dbReference>
<keyword evidence="5" id="KW-0004">4Fe-4S</keyword>
<evidence type="ECO:0000256" key="9">
    <source>
        <dbReference type="ARBA" id="ARBA00023004"/>
    </source>
</evidence>
<accession>A0A1I0BCU8</accession>
<dbReference type="EC" id="1.97.1.-" evidence="12"/>
<sequence>MKVRIAGIIPESVVDGPGGISYTIFAQGCLHNCPGCHNPSTHSLDGGQEIDCSFILEDIKKYPLSKIVTFSGGEPFLQFEGFSYLAQQFKKNGYKIVAYTGFLFEDLIKDRDKFKLLKEIDLLIDGPFIEKLKDMSLPFRGSKNQRIINVPKSLIEGKIYLEELSF</sequence>
<dbReference type="InterPro" id="IPR058240">
    <property type="entry name" value="rSAM_sf"/>
</dbReference>
<evidence type="ECO:0000256" key="1">
    <source>
        <dbReference type="ARBA" id="ARBA00001966"/>
    </source>
</evidence>
<dbReference type="GO" id="GO:0004748">
    <property type="term" value="F:ribonucleoside-diphosphate reductase activity, thioredoxin disulfide as acceptor"/>
    <property type="evidence" value="ECO:0007669"/>
    <property type="project" value="TreeGrafter"/>
</dbReference>
<keyword evidence="8 12" id="KW-0560">Oxidoreductase</keyword>
<dbReference type="PROSITE" id="PS51257">
    <property type="entry name" value="PROKAR_LIPOPROTEIN"/>
    <property type="match status" value="1"/>
</dbReference>
<comment type="catalytic activity">
    <reaction evidence="11">
        <text>glycyl-[protein] + reduced [flavodoxin] + S-adenosyl-L-methionine = glycin-2-yl radical-[protein] + semiquinone [flavodoxin] + 5'-deoxyadenosine + L-methionine + H(+)</text>
        <dbReference type="Rhea" id="RHEA:61976"/>
        <dbReference type="Rhea" id="RHEA-COMP:10622"/>
        <dbReference type="Rhea" id="RHEA-COMP:14480"/>
        <dbReference type="Rhea" id="RHEA-COMP:15993"/>
        <dbReference type="Rhea" id="RHEA-COMP:15994"/>
        <dbReference type="ChEBI" id="CHEBI:15378"/>
        <dbReference type="ChEBI" id="CHEBI:17319"/>
        <dbReference type="ChEBI" id="CHEBI:29947"/>
        <dbReference type="ChEBI" id="CHEBI:32722"/>
        <dbReference type="ChEBI" id="CHEBI:57618"/>
        <dbReference type="ChEBI" id="CHEBI:57844"/>
        <dbReference type="ChEBI" id="CHEBI:59789"/>
        <dbReference type="ChEBI" id="CHEBI:140311"/>
    </reaction>
</comment>
<dbReference type="EMBL" id="FOIF01000036">
    <property type="protein sequence ID" value="SET04007.1"/>
    <property type="molecule type" value="Genomic_DNA"/>
</dbReference>
<dbReference type="STRING" id="1120990.SAMN03080614_10363"/>
<dbReference type="GO" id="GO:0046872">
    <property type="term" value="F:metal ion binding"/>
    <property type="evidence" value="ECO:0007669"/>
    <property type="project" value="UniProtKB-KW"/>
</dbReference>
<dbReference type="PROSITE" id="PS51918">
    <property type="entry name" value="RADICAL_SAM"/>
    <property type="match status" value="1"/>
</dbReference>
<dbReference type="PANTHER" id="PTHR30352:SF2">
    <property type="entry name" value="ANAEROBIC RIBONUCLEOSIDE-TRIPHOSPHATE REDUCTASE-ACTIVATING PROTEIN"/>
    <property type="match status" value="1"/>
</dbReference>
<dbReference type="PANTHER" id="PTHR30352">
    <property type="entry name" value="PYRUVATE FORMATE-LYASE-ACTIVATING ENZYME"/>
    <property type="match status" value="1"/>
</dbReference>
<dbReference type="InterPro" id="IPR007197">
    <property type="entry name" value="rSAM"/>
</dbReference>
<keyword evidence="9" id="KW-0408">Iron</keyword>
<evidence type="ECO:0000313" key="15">
    <source>
        <dbReference type="Proteomes" id="UP000243819"/>
    </source>
</evidence>
<dbReference type="RefSeq" id="WP_091351063.1">
    <property type="nucleotide sequence ID" value="NZ_FOIF01000036.1"/>
</dbReference>
<name>A0A1I0BCU8_9FIRM</name>
<evidence type="ECO:0000256" key="8">
    <source>
        <dbReference type="ARBA" id="ARBA00023002"/>
    </source>
</evidence>
<dbReference type="OrthoDB" id="9782387at2"/>
<dbReference type="GO" id="GO:0051539">
    <property type="term" value="F:4 iron, 4 sulfur cluster binding"/>
    <property type="evidence" value="ECO:0007669"/>
    <property type="project" value="UniProtKB-KW"/>
</dbReference>
<organism evidence="14 15">
    <name type="scientific">Anaerobranca gottschalkii DSM 13577</name>
    <dbReference type="NCBI Taxonomy" id="1120990"/>
    <lineage>
        <taxon>Bacteria</taxon>
        <taxon>Bacillati</taxon>
        <taxon>Bacillota</taxon>
        <taxon>Clostridia</taxon>
        <taxon>Eubacteriales</taxon>
        <taxon>Proteinivoracaceae</taxon>
        <taxon>Anaerobranca</taxon>
    </lineage>
</organism>
<dbReference type="InterPro" id="IPR012837">
    <property type="entry name" value="NrdG"/>
</dbReference>
<dbReference type="Pfam" id="PF13353">
    <property type="entry name" value="Fer4_12"/>
    <property type="match status" value="1"/>
</dbReference>
<evidence type="ECO:0000256" key="3">
    <source>
        <dbReference type="ARBA" id="ARBA00009777"/>
    </source>
</evidence>